<gene>
    <name evidence="10" type="ORF">E0L32_009665</name>
</gene>
<feature type="domain" description="Major facilitator superfamily (MFS) profile" evidence="9">
    <location>
        <begin position="104"/>
        <end position="594"/>
    </location>
</feature>
<dbReference type="GO" id="GO:0022857">
    <property type="term" value="F:transmembrane transporter activity"/>
    <property type="evidence" value="ECO:0007669"/>
    <property type="project" value="InterPro"/>
</dbReference>
<dbReference type="SUPFAM" id="SSF103473">
    <property type="entry name" value="MFS general substrate transporter"/>
    <property type="match status" value="1"/>
</dbReference>
<feature type="transmembrane region" description="Helical" evidence="8">
    <location>
        <begin position="324"/>
        <end position="343"/>
    </location>
</feature>
<feature type="transmembrane region" description="Helical" evidence="8">
    <location>
        <begin position="168"/>
        <end position="188"/>
    </location>
</feature>
<feature type="transmembrane region" description="Helical" evidence="8">
    <location>
        <begin position="364"/>
        <end position="384"/>
    </location>
</feature>
<feature type="transmembrane region" description="Helical" evidence="8">
    <location>
        <begin position="572"/>
        <end position="589"/>
    </location>
</feature>
<evidence type="ECO:0000256" key="8">
    <source>
        <dbReference type="SAM" id="Phobius"/>
    </source>
</evidence>
<feature type="transmembrane region" description="Helical" evidence="8">
    <location>
        <begin position="101"/>
        <end position="122"/>
    </location>
</feature>
<protein>
    <recommendedName>
        <fullName evidence="9">Major facilitator superfamily (MFS) profile domain-containing protein</fullName>
    </recommendedName>
</protein>
<reference evidence="10 11" key="1">
    <citation type="submission" date="2019-06" db="EMBL/GenBank/DDBJ databases">
        <title>Draft genome sequence of the filamentous fungus Phialemoniopsis curvata isolated from diesel fuel.</title>
        <authorList>
            <person name="Varaljay V.A."/>
            <person name="Lyon W.J."/>
            <person name="Crouch A.L."/>
            <person name="Drake C.E."/>
            <person name="Hollomon J.M."/>
            <person name="Nadeau L.J."/>
            <person name="Nunn H.S."/>
            <person name="Stevenson B.S."/>
            <person name="Bojanowski C.L."/>
            <person name="Crookes-Goodson W.J."/>
        </authorList>
    </citation>
    <scope>NUCLEOTIDE SEQUENCE [LARGE SCALE GENOMIC DNA]</scope>
    <source>
        <strain evidence="10 11">D216</strain>
    </source>
</reference>
<name>A0A507ANE6_9PEZI</name>
<feature type="region of interest" description="Disordered" evidence="7">
    <location>
        <begin position="618"/>
        <end position="645"/>
    </location>
</feature>
<comment type="similarity">
    <text evidence="2">Belongs to the major facilitator superfamily. TCR/Tet family.</text>
</comment>
<comment type="caution">
    <text evidence="10">The sequence shown here is derived from an EMBL/GenBank/DDBJ whole genome shotgun (WGS) entry which is preliminary data.</text>
</comment>
<dbReference type="PANTHER" id="PTHR23501:SF102">
    <property type="entry name" value="DRUG TRANSPORTER, PUTATIVE (AFU_ORTHOLOGUE AFUA_3G08530)-RELATED"/>
    <property type="match status" value="1"/>
</dbReference>
<dbReference type="InterPro" id="IPR020846">
    <property type="entry name" value="MFS_dom"/>
</dbReference>
<evidence type="ECO:0000313" key="10">
    <source>
        <dbReference type="EMBL" id="TPX08847.1"/>
    </source>
</evidence>
<feature type="region of interest" description="Disordered" evidence="7">
    <location>
        <begin position="1"/>
        <end position="95"/>
    </location>
</feature>
<proteinExistence type="inferred from homology"/>
<dbReference type="FunFam" id="1.20.1250.20:FF:000196">
    <property type="entry name" value="MFS toxin efflux pump (AflT)"/>
    <property type="match status" value="1"/>
</dbReference>
<feature type="transmembrane region" description="Helical" evidence="8">
    <location>
        <begin position="227"/>
        <end position="253"/>
    </location>
</feature>
<organism evidence="10 11">
    <name type="scientific">Thyridium curvatum</name>
    <dbReference type="NCBI Taxonomy" id="1093900"/>
    <lineage>
        <taxon>Eukaryota</taxon>
        <taxon>Fungi</taxon>
        <taxon>Dikarya</taxon>
        <taxon>Ascomycota</taxon>
        <taxon>Pezizomycotina</taxon>
        <taxon>Sordariomycetes</taxon>
        <taxon>Sordariomycetidae</taxon>
        <taxon>Thyridiales</taxon>
        <taxon>Thyridiaceae</taxon>
        <taxon>Thyridium</taxon>
    </lineage>
</organism>
<feature type="transmembrane region" description="Helical" evidence="8">
    <location>
        <begin position="427"/>
        <end position="446"/>
    </location>
</feature>
<dbReference type="PROSITE" id="PS50850">
    <property type="entry name" value="MFS"/>
    <property type="match status" value="1"/>
</dbReference>
<dbReference type="AlphaFoldDB" id="A0A507ANE6"/>
<keyword evidence="5 8" id="KW-1133">Transmembrane helix</keyword>
<evidence type="ECO:0000313" key="11">
    <source>
        <dbReference type="Proteomes" id="UP000319257"/>
    </source>
</evidence>
<feature type="transmembrane region" description="Helical" evidence="8">
    <location>
        <begin position="194"/>
        <end position="215"/>
    </location>
</feature>
<dbReference type="OrthoDB" id="10021397at2759"/>
<dbReference type="Gene3D" id="1.20.1720.10">
    <property type="entry name" value="Multidrug resistance protein D"/>
    <property type="match status" value="1"/>
</dbReference>
<dbReference type="FunCoup" id="A0A507ANE6">
    <property type="interactions" value="58"/>
</dbReference>
<keyword evidence="3" id="KW-0813">Transport</keyword>
<feature type="compositionally biased region" description="Basic and acidic residues" evidence="7">
    <location>
        <begin position="67"/>
        <end position="85"/>
    </location>
</feature>
<dbReference type="Proteomes" id="UP000319257">
    <property type="component" value="Unassembled WGS sequence"/>
</dbReference>
<dbReference type="EMBL" id="SKBQ01000072">
    <property type="protein sequence ID" value="TPX08847.1"/>
    <property type="molecule type" value="Genomic_DNA"/>
</dbReference>
<evidence type="ECO:0000256" key="1">
    <source>
        <dbReference type="ARBA" id="ARBA00004141"/>
    </source>
</evidence>
<feature type="compositionally biased region" description="Basic and acidic residues" evidence="7">
    <location>
        <begin position="46"/>
        <end position="60"/>
    </location>
</feature>
<comment type="subcellular location">
    <subcellularLocation>
        <location evidence="1">Membrane</location>
        <topology evidence="1">Multi-pass membrane protein</topology>
    </subcellularLocation>
</comment>
<accession>A0A507ANE6</accession>
<feature type="transmembrane region" description="Helical" evidence="8">
    <location>
        <begin position="292"/>
        <end position="312"/>
    </location>
</feature>
<dbReference type="RefSeq" id="XP_030990558.1">
    <property type="nucleotide sequence ID" value="XM_031144654.1"/>
</dbReference>
<evidence type="ECO:0000256" key="6">
    <source>
        <dbReference type="ARBA" id="ARBA00023136"/>
    </source>
</evidence>
<dbReference type="CDD" id="cd17502">
    <property type="entry name" value="MFS_Azr1_MDR_like"/>
    <property type="match status" value="1"/>
</dbReference>
<dbReference type="InterPro" id="IPR036259">
    <property type="entry name" value="MFS_trans_sf"/>
</dbReference>
<keyword evidence="6 8" id="KW-0472">Membrane</keyword>
<dbReference type="PANTHER" id="PTHR23501">
    <property type="entry name" value="MAJOR FACILITATOR SUPERFAMILY"/>
    <property type="match status" value="1"/>
</dbReference>
<feature type="transmembrane region" description="Helical" evidence="8">
    <location>
        <begin position="490"/>
        <end position="514"/>
    </location>
</feature>
<dbReference type="GO" id="GO:0005886">
    <property type="term" value="C:plasma membrane"/>
    <property type="evidence" value="ECO:0007669"/>
    <property type="project" value="TreeGrafter"/>
</dbReference>
<dbReference type="GeneID" id="41977112"/>
<dbReference type="InParanoid" id="A0A507ANE6"/>
<dbReference type="InterPro" id="IPR011701">
    <property type="entry name" value="MFS"/>
</dbReference>
<feature type="transmembrane region" description="Helical" evidence="8">
    <location>
        <begin position="259"/>
        <end position="280"/>
    </location>
</feature>
<dbReference type="Gene3D" id="1.20.1250.20">
    <property type="entry name" value="MFS general substrate transporter like domains"/>
    <property type="match status" value="1"/>
</dbReference>
<feature type="transmembrane region" description="Helical" evidence="8">
    <location>
        <begin position="458"/>
        <end position="478"/>
    </location>
</feature>
<evidence type="ECO:0000256" key="4">
    <source>
        <dbReference type="ARBA" id="ARBA00022692"/>
    </source>
</evidence>
<feature type="transmembrane region" description="Helical" evidence="8">
    <location>
        <begin position="390"/>
        <end position="415"/>
    </location>
</feature>
<evidence type="ECO:0000256" key="2">
    <source>
        <dbReference type="ARBA" id="ARBA00007520"/>
    </source>
</evidence>
<dbReference type="PRINTS" id="PR01036">
    <property type="entry name" value="TCRTETB"/>
</dbReference>
<evidence type="ECO:0000256" key="3">
    <source>
        <dbReference type="ARBA" id="ARBA00022448"/>
    </source>
</evidence>
<sequence>MSHSIEPVPAVGILGEGDPGTSIPLSTVAADTSAARRNAPSGTSTSHEDVVGGDADDRGGSKRAISHGREGHDPPASDPSRREPAEPDVEVPPKKRSRTNIAISMTILCLSVVLSALDLTIVTTAMPAIVASFGSVSGYTWIGGSFVLAQTATTPVWGSLSDIWGRKIIKLVALAAFLVGSLVCAVVKDLESFIAGRAIQGLGAAGMGSMVNIIISDMFSLRDRGAYFAITSVVWAVISAIGPLLGGVFTTLISWRWCFWINLPVGAVVFFMDLFYLDIPNPHTPVKAGLKAVDWTGGSLVIGGTLMALFGLEFGGVSHPWSSPTVVCLLVFGPIVIGIFFFNEWRWASNPIIPLRLFRSASSFAAFGISFCNSYVFFGAAYYLPLYTQAVLGVSALTSGLYLLPLIVSCSLLAAFSGVYIQKTGKYLPVLYFGQLLTTLGVGLFIDLEYGESPAKLFVFQLLLGGGVGMNLEAPLVAAQAALTALDNAAVIATMNFVRSLSIAISIVVGGVVFQNRMNAENPNLTAKIGSEEASKFSGSGAAANVDLIGMLPRDHQSLVRQTYFNGLRTAWIMYVAFAGVATFCNFFVRAHVLSRDHEEAVFGADRNKAVPEPVNVSNTQFDDGGSVAQDARKRHARVAAATSS</sequence>
<keyword evidence="4 8" id="KW-0812">Transmembrane</keyword>
<keyword evidence="11" id="KW-1185">Reference proteome</keyword>
<evidence type="ECO:0000259" key="9">
    <source>
        <dbReference type="PROSITE" id="PS50850"/>
    </source>
</evidence>
<evidence type="ECO:0000256" key="5">
    <source>
        <dbReference type="ARBA" id="ARBA00022989"/>
    </source>
</evidence>
<dbReference type="Pfam" id="PF07690">
    <property type="entry name" value="MFS_1"/>
    <property type="match status" value="1"/>
</dbReference>
<evidence type="ECO:0000256" key="7">
    <source>
        <dbReference type="SAM" id="MobiDB-lite"/>
    </source>
</evidence>